<evidence type="ECO:0000256" key="1">
    <source>
        <dbReference type="SAM" id="MobiDB-lite"/>
    </source>
</evidence>
<name>A0A6A6YHI0_9PEZI</name>
<dbReference type="InterPro" id="IPR006073">
    <property type="entry name" value="GTP-bd"/>
</dbReference>
<gene>
    <name evidence="3 5" type="ORF">BDZ99DRAFT_421524</name>
</gene>
<evidence type="ECO:0000313" key="3">
    <source>
        <dbReference type="EMBL" id="KAF2807465.1"/>
    </source>
</evidence>
<feature type="domain" description="G" evidence="2">
    <location>
        <begin position="1"/>
        <end position="61"/>
    </location>
</feature>
<evidence type="ECO:0000313" key="4">
    <source>
        <dbReference type="Proteomes" id="UP000504636"/>
    </source>
</evidence>
<dbReference type="SUPFAM" id="SSF52540">
    <property type="entry name" value="P-loop containing nucleoside triphosphate hydrolases"/>
    <property type="match status" value="1"/>
</dbReference>
<evidence type="ECO:0000259" key="2">
    <source>
        <dbReference type="Pfam" id="PF01926"/>
    </source>
</evidence>
<dbReference type="Proteomes" id="UP000504636">
    <property type="component" value="Unplaced"/>
</dbReference>
<reference evidence="5" key="2">
    <citation type="submission" date="2020-04" db="EMBL/GenBank/DDBJ databases">
        <authorList>
            <consortium name="NCBI Genome Project"/>
        </authorList>
    </citation>
    <scope>NUCLEOTIDE SEQUENCE</scope>
    <source>
        <strain evidence="5">CBS 304.34</strain>
    </source>
</reference>
<protein>
    <recommendedName>
        <fullName evidence="2">G domain-containing protein</fullName>
    </recommendedName>
</protein>
<dbReference type="RefSeq" id="XP_033574429.1">
    <property type="nucleotide sequence ID" value="XM_033716954.1"/>
</dbReference>
<feature type="compositionally biased region" description="Basic and acidic residues" evidence="1">
    <location>
        <begin position="303"/>
        <end position="315"/>
    </location>
</feature>
<proteinExistence type="predicted"/>
<reference evidence="5" key="3">
    <citation type="submission" date="2025-04" db="UniProtKB">
        <authorList>
            <consortium name="RefSeq"/>
        </authorList>
    </citation>
    <scope>IDENTIFICATION</scope>
    <source>
        <strain evidence="5">CBS 304.34</strain>
    </source>
</reference>
<feature type="region of interest" description="Disordered" evidence="1">
    <location>
        <begin position="303"/>
        <end position="322"/>
    </location>
</feature>
<dbReference type="GeneID" id="54457847"/>
<dbReference type="OrthoDB" id="8954335at2759"/>
<keyword evidence="4" id="KW-1185">Reference proteome</keyword>
<reference evidence="3 5" key="1">
    <citation type="journal article" date="2020" name="Stud. Mycol.">
        <title>101 Dothideomycetes genomes: a test case for predicting lifestyles and emergence of pathogens.</title>
        <authorList>
            <person name="Haridas S."/>
            <person name="Albert R."/>
            <person name="Binder M."/>
            <person name="Bloem J."/>
            <person name="Labutti K."/>
            <person name="Salamov A."/>
            <person name="Andreopoulos B."/>
            <person name="Baker S."/>
            <person name="Barry K."/>
            <person name="Bills G."/>
            <person name="Bluhm B."/>
            <person name="Cannon C."/>
            <person name="Castanera R."/>
            <person name="Culley D."/>
            <person name="Daum C."/>
            <person name="Ezra D."/>
            <person name="Gonzalez J."/>
            <person name="Henrissat B."/>
            <person name="Kuo A."/>
            <person name="Liang C."/>
            <person name="Lipzen A."/>
            <person name="Lutzoni F."/>
            <person name="Magnuson J."/>
            <person name="Mondo S."/>
            <person name="Nolan M."/>
            <person name="Ohm R."/>
            <person name="Pangilinan J."/>
            <person name="Park H.-J."/>
            <person name="Ramirez L."/>
            <person name="Alfaro M."/>
            <person name="Sun H."/>
            <person name="Tritt A."/>
            <person name="Yoshinaga Y."/>
            <person name="Zwiers L.-H."/>
            <person name="Turgeon B."/>
            <person name="Goodwin S."/>
            <person name="Spatafora J."/>
            <person name="Crous P."/>
            <person name="Grigoriev I."/>
        </authorList>
    </citation>
    <scope>NUCLEOTIDE SEQUENCE</scope>
    <source>
        <strain evidence="3 5">CBS 304.34</strain>
    </source>
</reference>
<organism evidence="3">
    <name type="scientific">Mytilinidion resinicola</name>
    <dbReference type="NCBI Taxonomy" id="574789"/>
    <lineage>
        <taxon>Eukaryota</taxon>
        <taxon>Fungi</taxon>
        <taxon>Dikarya</taxon>
        <taxon>Ascomycota</taxon>
        <taxon>Pezizomycotina</taxon>
        <taxon>Dothideomycetes</taxon>
        <taxon>Pleosporomycetidae</taxon>
        <taxon>Mytilinidiales</taxon>
        <taxon>Mytilinidiaceae</taxon>
        <taxon>Mytilinidion</taxon>
    </lineage>
</organism>
<accession>A0A6A6YHI0</accession>
<dbReference type="EMBL" id="MU003705">
    <property type="protein sequence ID" value="KAF2807465.1"/>
    <property type="molecule type" value="Genomic_DNA"/>
</dbReference>
<dbReference type="Pfam" id="PF01926">
    <property type="entry name" value="MMR_HSR1"/>
    <property type="match status" value="1"/>
</dbReference>
<evidence type="ECO:0000313" key="5">
    <source>
        <dbReference type="RefSeq" id="XP_033574429.1"/>
    </source>
</evidence>
<dbReference type="CDD" id="cd00882">
    <property type="entry name" value="Ras_like_GTPase"/>
    <property type="match status" value="1"/>
</dbReference>
<dbReference type="AlphaFoldDB" id="A0A6A6YHI0"/>
<sequence length="375" mass="43088">MGMTGVGKSTFIKTVTQRTDIVIGHTLNSQTSEVQEYEFWDAGVKYVLVDTPGFDDTHQSDQVITTKILQWLASSYRKRALLNGVVYLHRLSDPRMGGKALSNLFMFRRLCGPQALKSVILATTFWESLSPSELGSREEELVDPKKDFWSKMVAKGSQVKRLGLDRESGLGMIREIAKNHKVTFQVQDDIVNHGVDIQDAAREAMSASQKGFDEAAERLLEDIRQAGKANKPPRWERPRLDSLAMEMLEEEKRWDEQIQEQRKAELDDLAKVVEQQRESIRRRREQNSKGYGIRENIERSNHKVQKNGDCKEHKVPKGTRPRCSSCRIKIGRKGFYHCCLCEQRCFLQCVECGSQCPNTSHPEMRLVKSTFFWFI</sequence>
<dbReference type="InterPro" id="IPR027417">
    <property type="entry name" value="P-loop_NTPase"/>
</dbReference>
<dbReference type="GO" id="GO:0005525">
    <property type="term" value="F:GTP binding"/>
    <property type="evidence" value="ECO:0007669"/>
    <property type="project" value="InterPro"/>
</dbReference>
<dbReference type="Gene3D" id="3.40.50.300">
    <property type="entry name" value="P-loop containing nucleotide triphosphate hydrolases"/>
    <property type="match status" value="1"/>
</dbReference>